<keyword evidence="2" id="KW-1185">Reference proteome</keyword>
<evidence type="ECO:0000313" key="1">
    <source>
        <dbReference type="EMBL" id="RHZ80345.1"/>
    </source>
</evidence>
<name>A0A397IWE6_9GLOM</name>
<organism evidence="1 2">
    <name type="scientific">Diversispora epigaea</name>
    <dbReference type="NCBI Taxonomy" id="1348612"/>
    <lineage>
        <taxon>Eukaryota</taxon>
        <taxon>Fungi</taxon>
        <taxon>Fungi incertae sedis</taxon>
        <taxon>Mucoromycota</taxon>
        <taxon>Glomeromycotina</taxon>
        <taxon>Glomeromycetes</taxon>
        <taxon>Diversisporales</taxon>
        <taxon>Diversisporaceae</taxon>
        <taxon>Diversispora</taxon>
    </lineage>
</organism>
<dbReference type="AlphaFoldDB" id="A0A397IWE6"/>
<comment type="caution">
    <text evidence="1">The sequence shown here is derived from an EMBL/GenBank/DDBJ whole genome shotgun (WGS) entry which is preliminary data.</text>
</comment>
<dbReference type="Proteomes" id="UP000266861">
    <property type="component" value="Unassembled WGS sequence"/>
</dbReference>
<gene>
    <name evidence="1" type="ORF">Glove_137g151</name>
</gene>
<protein>
    <submittedName>
        <fullName evidence="1">Uncharacterized protein</fullName>
    </submittedName>
</protein>
<accession>A0A397IWE6</accession>
<reference evidence="1 2" key="1">
    <citation type="submission" date="2018-08" db="EMBL/GenBank/DDBJ databases">
        <title>Genome and evolution of the arbuscular mycorrhizal fungus Diversispora epigaea (formerly Glomus versiforme) and its bacterial endosymbionts.</title>
        <authorList>
            <person name="Sun X."/>
            <person name="Fei Z."/>
            <person name="Harrison M."/>
        </authorList>
    </citation>
    <scope>NUCLEOTIDE SEQUENCE [LARGE SCALE GENOMIC DNA]</scope>
    <source>
        <strain evidence="1 2">IT104</strain>
    </source>
</reference>
<dbReference type="EMBL" id="PQFF01000128">
    <property type="protein sequence ID" value="RHZ80345.1"/>
    <property type="molecule type" value="Genomic_DNA"/>
</dbReference>
<sequence length="212" mass="24984">MVWYKKSENNYQTSHIKVKFEYKLEKKLNYCGAFKIPQDTNNDSKNLRHICFVFYEALETFGVKFIKCNISGDAIDENNLKNQIKASQDERERVDLLLSEYLDDISISHSERAIKSRKESLWKFLQEVLKIEPENTQGRRAKEVVKPKLKDYNNNKKVKNINTINPEESTQMIQNVEAKNPNELNLNEPINNTTESQTKKRKLITTRRLKIK</sequence>
<evidence type="ECO:0000313" key="2">
    <source>
        <dbReference type="Proteomes" id="UP000266861"/>
    </source>
</evidence>
<proteinExistence type="predicted"/>